<sequence length="219" mass="23987">MFRLLHVLCLAEVQLLLTMVLYAALKLIYPQILGHLSRPKGAVLVMMPLLMSCVILALTEGAQQLPDAPNCLDLHLNIPTLLTVGSAALYCTVYVLIAVWAIYSIKEVSSRRNITPSLETVRLVRVVVKNYFIQILLVAGLVGLPLVIVIVLSMFSFTGPSAAVLMEASLSLIVSYSCVSTAVSIFIFTPYRIHTLNITTMLKSHVKSVIDELSSSIKM</sequence>
<feature type="transmembrane region" description="Helical" evidence="1">
    <location>
        <begin position="41"/>
        <end position="58"/>
    </location>
</feature>
<proteinExistence type="predicted"/>
<feature type="transmembrane region" description="Helical" evidence="1">
    <location>
        <begin position="131"/>
        <end position="157"/>
    </location>
</feature>
<keyword evidence="1" id="KW-0472">Membrane</keyword>
<name>A0A1I8A278_9BILA</name>
<reference evidence="3" key="1">
    <citation type="submission" date="2016-11" db="UniProtKB">
        <authorList>
            <consortium name="WormBaseParasite"/>
        </authorList>
    </citation>
    <scope>IDENTIFICATION</scope>
</reference>
<dbReference type="Proteomes" id="UP000095287">
    <property type="component" value="Unplaced"/>
</dbReference>
<evidence type="ECO:0000256" key="1">
    <source>
        <dbReference type="SAM" id="Phobius"/>
    </source>
</evidence>
<keyword evidence="1" id="KW-0812">Transmembrane</keyword>
<dbReference type="AlphaFoldDB" id="A0A1I8A278"/>
<organism evidence="2 3">
    <name type="scientific">Steinernema glaseri</name>
    <dbReference type="NCBI Taxonomy" id="37863"/>
    <lineage>
        <taxon>Eukaryota</taxon>
        <taxon>Metazoa</taxon>
        <taxon>Ecdysozoa</taxon>
        <taxon>Nematoda</taxon>
        <taxon>Chromadorea</taxon>
        <taxon>Rhabditida</taxon>
        <taxon>Tylenchina</taxon>
        <taxon>Panagrolaimomorpha</taxon>
        <taxon>Strongyloidoidea</taxon>
        <taxon>Steinernematidae</taxon>
        <taxon>Steinernema</taxon>
    </lineage>
</organism>
<dbReference type="WBParaSite" id="L893_g32149.t1">
    <property type="protein sequence ID" value="L893_g32149.t1"/>
    <property type="gene ID" value="L893_g32149"/>
</dbReference>
<feature type="transmembrane region" description="Helical" evidence="1">
    <location>
        <begin position="6"/>
        <end position="29"/>
    </location>
</feature>
<accession>A0A1I8A278</accession>
<dbReference type="Pfam" id="PF10318">
    <property type="entry name" value="7TM_GPCR_Srh"/>
    <property type="match status" value="1"/>
</dbReference>
<evidence type="ECO:0000313" key="3">
    <source>
        <dbReference type="WBParaSite" id="L893_g32149.t1"/>
    </source>
</evidence>
<evidence type="ECO:0000313" key="2">
    <source>
        <dbReference type="Proteomes" id="UP000095287"/>
    </source>
</evidence>
<dbReference type="InterPro" id="IPR019422">
    <property type="entry name" value="7TM_GPCR_serpentine_rcpt_Srh"/>
</dbReference>
<feature type="transmembrane region" description="Helical" evidence="1">
    <location>
        <begin position="169"/>
        <end position="191"/>
    </location>
</feature>
<keyword evidence="1" id="KW-1133">Transmembrane helix</keyword>
<protein>
    <submittedName>
        <fullName evidence="3">G_PROTEIN_RECEP_F1_2 domain-containing protein</fullName>
    </submittedName>
</protein>
<keyword evidence="2" id="KW-1185">Reference proteome</keyword>
<feature type="transmembrane region" description="Helical" evidence="1">
    <location>
        <begin position="78"/>
        <end position="103"/>
    </location>
</feature>